<evidence type="ECO:0000313" key="2">
    <source>
        <dbReference type="Proteomes" id="UP001165297"/>
    </source>
</evidence>
<keyword evidence="2" id="KW-1185">Reference proteome</keyword>
<comment type="caution">
    <text evidence="1">The sequence shown here is derived from an EMBL/GenBank/DDBJ whole genome shotgun (WGS) entry which is preliminary data.</text>
</comment>
<gene>
    <name evidence="1" type="ORF">LGH70_04480</name>
</gene>
<proteinExistence type="predicted"/>
<organism evidence="1 2">
    <name type="scientific">Hymenobacter nitidus</name>
    <dbReference type="NCBI Taxonomy" id="2880929"/>
    <lineage>
        <taxon>Bacteria</taxon>
        <taxon>Pseudomonadati</taxon>
        <taxon>Bacteroidota</taxon>
        <taxon>Cytophagia</taxon>
        <taxon>Cytophagales</taxon>
        <taxon>Hymenobacteraceae</taxon>
        <taxon>Hymenobacter</taxon>
    </lineage>
</organism>
<sequence>MPVIAEALQVDNGSIMITRDANEVVGMTKVGEVEGRSPLGGGVTSGMGDKRAIKKLRAAAAKLGATKVLIVNEEYGNMTVLYGIAYK</sequence>
<dbReference type="Proteomes" id="UP001165297">
    <property type="component" value="Unassembled WGS sequence"/>
</dbReference>
<name>A0ABS8A8U6_9BACT</name>
<evidence type="ECO:0000313" key="1">
    <source>
        <dbReference type="EMBL" id="MCB2376823.1"/>
    </source>
</evidence>
<accession>A0ABS8A8U6</accession>
<reference evidence="1" key="1">
    <citation type="submission" date="2021-10" db="EMBL/GenBank/DDBJ databases">
        <authorList>
            <person name="Dean J.D."/>
            <person name="Kim M.K."/>
            <person name="Newey C.N."/>
            <person name="Stoker T.S."/>
            <person name="Thompson D.W."/>
            <person name="Grose J.H."/>
        </authorList>
    </citation>
    <scope>NUCLEOTIDE SEQUENCE</scope>
    <source>
        <strain evidence="1">BT635</strain>
    </source>
</reference>
<dbReference type="EMBL" id="JAJADQ010000002">
    <property type="protein sequence ID" value="MCB2376823.1"/>
    <property type="molecule type" value="Genomic_DNA"/>
</dbReference>
<dbReference type="RefSeq" id="WP_226183125.1">
    <property type="nucleotide sequence ID" value="NZ_JAJADQ010000002.1"/>
</dbReference>
<protein>
    <submittedName>
        <fullName evidence="1">Uncharacterized protein</fullName>
    </submittedName>
</protein>